<keyword evidence="2" id="KW-1185">Reference proteome</keyword>
<dbReference type="Proteomes" id="UP000653472">
    <property type="component" value="Unassembled WGS sequence"/>
</dbReference>
<gene>
    <name evidence="1" type="ORF">G7Y82_11650</name>
</gene>
<dbReference type="AlphaFoldDB" id="A0A969WBC2"/>
<reference evidence="1" key="1">
    <citation type="submission" date="2020-03" db="EMBL/GenBank/DDBJ databases">
        <title>Solimonas marina sp. nov., isolated from deep seawater of the Pacific Ocean.</title>
        <authorList>
            <person name="Liu X."/>
            <person name="Lai Q."/>
            <person name="Sun F."/>
            <person name="Gai Y."/>
            <person name="Li G."/>
            <person name="Shao Z."/>
        </authorList>
    </citation>
    <scope>NUCLEOTIDE SEQUENCE</scope>
    <source>
        <strain evidence="1">C16B3</strain>
    </source>
</reference>
<accession>A0A969WBC2</accession>
<comment type="caution">
    <text evidence="1">The sequence shown here is derived from an EMBL/GenBank/DDBJ whole genome shotgun (WGS) entry which is preliminary data.</text>
</comment>
<name>A0A969WBC2_9GAMM</name>
<evidence type="ECO:0000313" key="2">
    <source>
        <dbReference type="Proteomes" id="UP000653472"/>
    </source>
</evidence>
<proteinExistence type="predicted"/>
<organism evidence="1 2">
    <name type="scientific">Solimonas marina</name>
    <dbReference type="NCBI Taxonomy" id="2714601"/>
    <lineage>
        <taxon>Bacteria</taxon>
        <taxon>Pseudomonadati</taxon>
        <taxon>Pseudomonadota</taxon>
        <taxon>Gammaproteobacteria</taxon>
        <taxon>Nevskiales</taxon>
        <taxon>Nevskiaceae</taxon>
        <taxon>Solimonas</taxon>
    </lineage>
</organism>
<dbReference type="EMBL" id="JAAVXB010000006">
    <property type="protein sequence ID" value="NKF22975.1"/>
    <property type="molecule type" value="Genomic_DNA"/>
</dbReference>
<sequence>MTPRQWFAPTQTMALAELRLLPSLFRWSHKFVDTAIEWDGIPDRGFAVRRGGHQLDLFADSSRGVGHSPTANQDPECVSVDGLVVDECPSIGDVILSSSHNAFSAVSA</sequence>
<protein>
    <submittedName>
        <fullName evidence="1">Uncharacterized protein</fullName>
    </submittedName>
</protein>
<evidence type="ECO:0000313" key="1">
    <source>
        <dbReference type="EMBL" id="NKF22975.1"/>
    </source>
</evidence>